<sequence>MHHLLQRKWAPPLFIGLRELWAQFVANVRDEQRQAEDTDYEEKVNLFIKFQLTKTRSDKRKRPDNWRLKLQFHLFKQSSIQGLFGLMIDIETGKGECQRVKEANIAGTVVIAQENRQISEKHENSKR</sequence>
<evidence type="ECO:0000313" key="1">
    <source>
        <dbReference type="EMBL" id="KAA6393104.1"/>
    </source>
</evidence>
<accession>A0A5J4WDN8</accession>
<proteinExistence type="predicted"/>
<evidence type="ECO:0000313" key="2">
    <source>
        <dbReference type="Proteomes" id="UP000324800"/>
    </source>
</evidence>
<reference evidence="1 2" key="1">
    <citation type="submission" date="2019-03" db="EMBL/GenBank/DDBJ databases">
        <title>Single cell metagenomics reveals metabolic interactions within the superorganism composed of flagellate Streblomastix strix and complex community of Bacteroidetes bacteria on its surface.</title>
        <authorList>
            <person name="Treitli S.C."/>
            <person name="Kolisko M."/>
            <person name="Husnik F."/>
            <person name="Keeling P."/>
            <person name="Hampl V."/>
        </authorList>
    </citation>
    <scope>NUCLEOTIDE SEQUENCE [LARGE SCALE GENOMIC DNA]</scope>
    <source>
        <strain evidence="1">ST1C</strain>
    </source>
</reference>
<comment type="caution">
    <text evidence="1">The sequence shown here is derived from an EMBL/GenBank/DDBJ whole genome shotgun (WGS) entry which is preliminary data.</text>
</comment>
<organism evidence="1 2">
    <name type="scientific">Streblomastix strix</name>
    <dbReference type="NCBI Taxonomy" id="222440"/>
    <lineage>
        <taxon>Eukaryota</taxon>
        <taxon>Metamonada</taxon>
        <taxon>Preaxostyla</taxon>
        <taxon>Oxymonadida</taxon>
        <taxon>Streblomastigidae</taxon>
        <taxon>Streblomastix</taxon>
    </lineage>
</organism>
<dbReference type="AlphaFoldDB" id="A0A5J4WDN8"/>
<gene>
    <name evidence="1" type="ORF">EZS28_011368</name>
</gene>
<dbReference type="EMBL" id="SNRW01002338">
    <property type="protein sequence ID" value="KAA6393104.1"/>
    <property type="molecule type" value="Genomic_DNA"/>
</dbReference>
<dbReference type="Proteomes" id="UP000324800">
    <property type="component" value="Unassembled WGS sequence"/>
</dbReference>
<name>A0A5J4WDN8_9EUKA</name>
<protein>
    <submittedName>
        <fullName evidence="1">Uncharacterized protein</fullName>
    </submittedName>
</protein>